<organism evidence="1 2">
    <name type="scientific">Dentiscutata heterogama</name>
    <dbReference type="NCBI Taxonomy" id="1316150"/>
    <lineage>
        <taxon>Eukaryota</taxon>
        <taxon>Fungi</taxon>
        <taxon>Fungi incertae sedis</taxon>
        <taxon>Mucoromycota</taxon>
        <taxon>Glomeromycotina</taxon>
        <taxon>Glomeromycetes</taxon>
        <taxon>Diversisporales</taxon>
        <taxon>Gigasporaceae</taxon>
        <taxon>Dentiscutata</taxon>
    </lineage>
</organism>
<comment type="caution">
    <text evidence="1">The sequence shown here is derived from an EMBL/GenBank/DDBJ whole genome shotgun (WGS) entry which is preliminary data.</text>
</comment>
<dbReference type="EMBL" id="CAJVPU010040784">
    <property type="protein sequence ID" value="CAG8740024.1"/>
    <property type="molecule type" value="Genomic_DNA"/>
</dbReference>
<dbReference type="Proteomes" id="UP000789702">
    <property type="component" value="Unassembled WGS sequence"/>
</dbReference>
<evidence type="ECO:0000313" key="1">
    <source>
        <dbReference type="EMBL" id="CAG8740024.1"/>
    </source>
</evidence>
<feature type="non-terminal residue" evidence="1">
    <location>
        <position position="57"/>
    </location>
</feature>
<reference evidence="1" key="1">
    <citation type="submission" date="2021-06" db="EMBL/GenBank/DDBJ databases">
        <authorList>
            <person name="Kallberg Y."/>
            <person name="Tangrot J."/>
            <person name="Rosling A."/>
        </authorList>
    </citation>
    <scope>NUCLEOTIDE SEQUENCE</scope>
    <source>
        <strain evidence="1">IL203A</strain>
    </source>
</reference>
<gene>
    <name evidence="1" type="ORF">DHETER_LOCUS13989</name>
</gene>
<feature type="non-terminal residue" evidence="1">
    <location>
        <position position="1"/>
    </location>
</feature>
<keyword evidence="2" id="KW-1185">Reference proteome</keyword>
<sequence>KKSINSSSKFSLFKLSSFEETITIVEKFEKSDSDYTLCKGSIGFQKKIHKVNSEKLM</sequence>
<accession>A0ACA9Q7X8</accession>
<evidence type="ECO:0000313" key="2">
    <source>
        <dbReference type="Proteomes" id="UP000789702"/>
    </source>
</evidence>
<name>A0ACA9Q7X8_9GLOM</name>
<proteinExistence type="predicted"/>
<protein>
    <submittedName>
        <fullName evidence="1">3148_t:CDS:1</fullName>
    </submittedName>
</protein>